<dbReference type="GO" id="GO:0000056">
    <property type="term" value="P:ribosomal small subunit export from nucleus"/>
    <property type="evidence" value="ECO:0007669"/>
    <property type="project" value="TreeGrafter"/>
</dbReference>
<dbReference type="SUPFAM" id="SSF48371">
    <property type="entry name" value="ARM repeat"/>
    <property type="match status" value="1"/>
</dbReference>
<dbReference type="SMART" id="SM01102">
    <property type="entry name" value="CRM1_C"/>
    <property type="match status" value="1"/>
</dbReference>
<dbReference type="Pfam" id="PF18787">
    <property type="entry name" value="CRM1_repeat_3"/>
    <property type="match status" value="1"/>
</dbReference>
<dbReference type="OrthoDB" id="27218at2759"/>
<reference evidence="7 8" key="1">
    <citation type="submission" date="2019-04" db="EMBL/GenBank/DDBJ databases">
        <title>Annotation for the trematode Fasciola gigantica.</title>
        <authorList>
            <person name="Choi Y.-J."/>
        </authorList>
    </citation>
    <scope>NUCLEOTIDE SEQUENCE [LARGE SCALE GENOMIC DNA]</scope>
    <source>
        <strain evidence="7">Uganda_cow_1</strain>
    </source>
</reference>
<feature type="domain" description="Exportin-1 C-terminal" evidence="6">
    <location>
        <begin position="173"/>
        <end position="502"/>
    </location>
</feature>
<dbReference type="InterPro" id="IPR045065">
    <property type="entry name" value="XPO1/5"/>
</dbReference>
<name>A0A504YTS7_FASGI</name>
<proteinExistence type="inferred from homology"/>
<comment type="similarity">
    <text evidence="2">Belongs to the exportin family.</text>
</comment>
<dbReference type="Gene3D" id="6.10.250.450">
    <property type="match status" value="1"/>
</dbReference>
<sequence length="544" mass="62157">MIEKLQNQVDGSEWSWHNLNTLCWAIGSISGAMQEEDERGFLVIVIRDLLGLCEQKKGKDNKAIVASNIMYVVGQYPRFLRAHWRFLKTVITKLFEFMHETHEGVQDMACDTFIKIAQKCRRQMVNVQPYTLWTFLQSREVVAAVQHSENQPQCLQIPRTTLLDSGRILAISQLIRIYFDMLNVYKIMSQNIGQAVAANGEQVTKQPLIKSMRSVKKAILNVLSCWIRRTHDAAWYGEAVEFVEEILKDIDIIINDLHSQQVHTFYEAVGIIISAQTDATVRGKQIERLCSLLIAEVCLPPLLDAVADDYQRNVPAARESEVLALMTNLVNRLEEHILPSLPRILDAVFQSTLEMIDKDLEEYPEHRTNFFSLLEAVNSHCFSALLALPTDKFKLILDSVIWAIKHTMRQSTILAFMFKLVENDVITEQLGEIPIPNYPPGTKPNVQFVHQSLHQLLKQVFPHLQDTQIRVFIDGLFSFDQDVAAFREHVRDFLVQIREVAGEDLSDLYLEEREAEIAQAQAAKLRRQAGVPGILGPHEVDMCD</sequence>
<dbReference type="GO" id="GO:0005634">
    <property type="term" value="C:nucleus"/>
    <property type="evidence" value="ECO:0007669"/>
    <property type="project" value="UniProtKB-SubCell"/>
</dbReference>
<dbReference type="GO" id="GO:0005049">
    <property type="term" value="F:nuclear export signal receptor activity"/>
    <property type="evidence" value="ECO:0007669"/>
    <property type="project" value="InterPro"/>
</dbReference>
<dbReference type="InterPro" id="IPR040485">
    <property type="entry name" value="XPO1_repeat_3"/>
</dbReference>
<protein>
    <submittedName>
        <fullName evidence="7">Exportin-1</fullName>
    </submittedName>
</protein>
<evidence type="ECO:0000256" key="2">
    <source>
        <dbReference type="ARBA" id="ARBA00009466"/>
    </source>
</evidence>
<keyword evidence="4" id="KW-0653">Protein transport</keyword>
<dbReference type="GO" id="GO:0000055">
    <property type="term" value="P:ribosomal large subunit export from nucleus"/>
    <property type="evidence" value="ECO:0007669"/>
    <property type="project" value="TreeGrafter"/>
</dbReference>
<evidence type="ECO:0000259" key="6">
    <source>
        <dbReference type="SMART" id="SM01102"/>
    </source>
</evidence>
<keyword evidence="8" id="KW-1185">Reference proteome</keyword>
<evidence type="ECO:0000256" key="1">
    <source>
        <dbReference type="ARBA" id="ARBA00004123"/>
    </source>
</evidence>
<dbReference type="STRING" id="46835.A0A504YTS7"/>
<dbReference type="InterPro" id="IPR016024">
    <property type="entry name" value="ARM-type_fold"/>
</dbReference>
<keyword evidence="3" id="KW-0813">Transport</keyword>
<dbReference type="InterPro" id="IPR011989">
    <property type="entry name" value="ARM-like"/>
</dbReference>
<accession>A0A504YTS7</accession>
<comment type="subcellular location">
    <subcellularLocation>
        <location evidence="1">Nucleus</location>
    </subcellularLocation>
</comment>
<dbReference type="Gene3D" id="1.25.10.10">
    <property type="entry name" value="Leucine-rich Repeat Variant"/>
    <property type="match status" value="3"/>
</dbReference>
<dbReference type="Pfam" id="PF08767">
    <property type="entry name" value="CRM1_C"/>
    <property type="match status" value="1"/>
</dbReference>
<organism evidence="7 8">
    <name type="scientific">Fasciola gigantica</name>
    <name type="common">Giant liver fluke</name>
    <dbReference type="NCBI Taxonomy" id="46835"/>
    <lineage>
        <taxon>Eukaryota</taxon>
        <taxon>Metazoa</taxon>
        <taxon>Spiralia</taxon>
        <taxon>Lophotrochozoa</taxon>
        <taxon>Platyhelminthes</taxon>
        <taxon>Trematoda</taxon>
        <taxon>Digenea</taxon>
        <taxon>Plagiorchiida</taxon>
        <taxon>Echinostomata</taxon>
        <taxon>Echinostomatoidea</taxon>
        <taxon>Fasciolidae</taxon>
        <taxon>Fasciola</taxon>
    </lineage>
</organism>
<dbReference type="GO" id="GO:0006611">
    <property type="term" value="P:protein export from nucleus"/>
    <property type="evidence" value="ECO:0007669"/>
    <property type="project" value="InterPro"/>
</dbReference>
<evidence type="ECO:0000256" key="3">
    <source>
        <dbReference type="ARBA" id="ARBA00022448"/>
    </source>
</evidence>
<comment type="caution">
    <text evidence="7">The sequence shown here is derived from an EMBL/GenBank/DDBJ whole genome shotgun (WGS) entry which is preliminary data.</text>
</comment>
<dbReference type="EMBL" id="SUNJ01005468">
    <property type="protein sequence ID" value="TPP63616.1"/>
    <property type="molecule type" value="Genomic_DNA"/>
</dbReference>
<dbReference type="PANTHER" id="PTHR11223:SF2">
    <property type="entry name" value="EXPORTIN-1"/>
    <property type="match status" value="1"/>
</dbReference>
<dbReference type="GO" id="GO:0005737">
    <property type="term" value="C:cytoplasm"/>
    <property type="evidence" value="ECO:0007669"/>
    <property type="project" value="TreeGrafter"/>
</dbReference>
<evidence type="ECO:0000256" key="4">
    <source>
        <dbReference type="ARBA" id="ARBA00022927"/>
    </source>
</evidence>
<evidence type="ECO:0000313" key="7">
    <source>
        <dbReference type="EMBL" id="TPP63616.1"/>
    </source>
</evidence>
<dbReference type="Proteomes" id="UP000316759">
    <property type="component" value="Unassembled WGS sequence"/>
</dbReference>
<evidence type="ECO:0000313" key="8">
    <source>
        <dbReference type="Proteomes" id="UP000316759"/>
    </source>
</evidence>
<gene>
    <name evidence="7" type="ORF">FGIG_02439</name>
</gene>
<dbReference type="InterPro" id="IPR014877">
    <property type="entry name" value="XPO1_C_dom"/>
</dbReference>
<dbReference type="PANTHER" id="PTHR11223">
    <property type="entry name" value="EXPORTIN 1/5"/>
    <property type="match status" value="1"/>
</dbReference>
<evidence type="ECO:0000256" key="5">
    <source>
        <dbReference type="ARBA" id="ARBA00023242"/>
    </source>
</evidence>
<dbReference type="AlphaFoldDB" id="A0A504YTS7"/>
<keyword evidence="5" id="KW-0539">Nucleus</keyword>